<sequence length="455" mass="49487">MGRVATDSPRTGYLAAAAMLVLAVLFPIGLMVFDPDLMFRRGWEQYVGTAIYFWAVFTLARELRWLWSNEQAFADAPRLLQYIGGMLRKARRPGSGDAEPQADPAALLAVAINQDGRILPVRVRRLVGYVRESSTPSATQLMEVNRETSGLDQEEMAGRFTLTRYILYLLPVIGFIGTVEGISKALMKISVVLPLVKDLDAFLSNLTGVTSALQVAFDSTLLALFLSAALMLVQTLVYRKSESLLGRVDGWVVEHVLPGVGTNDPFADRLDEAIGPHLDRLRSELATILAPAAQALRSEAEKIGRSLESPVAQLASSMERLPASIAAFQQGAASIGRVGDDLRSLEELGDATRRSAASLSRIEAALAQSDTSDPQLEEIRRGLDRATLAIEGLSSSWAAAYEKSSRTTQDQLAKTLNSLKDALELISVSMEQGNSLYRNIVKKMFDERAGGSRAA</sequence>
<evidence type="ECO:0000259" key="8">
    <source>
        <dbReference type="Pfam" id="PF01618"/>
    </source>
</evidence>
<feature type="transmembrane region" description="Helical" evidence="7">
    <location>
        <begin position="165"/>
        <end position="186"/>
    </location>
</feature>
<dbReference type="Pfam" id="PF01618">
    <property type="entry name" value="MotA_ExbB"/>
    <property type="match status" value="1"/>
</dbReference>
<keyword evidence="3 7" id="KW-0812">Transmembrane</keyword>
<evidence type="ECO:0000313" key="9">
    <source>
        <dbReference type="EMBL" id="QEH33676.1"/>
    </source>
</evidence>
<accession>A0A5B9VZ41</accession>
<evidence type="ECO:0000256" key="4">
    <source>
        <dbReference type="ARBA" id="ARBA00022989"/>
    </source>
</evidence>
<keyword evidence="10" id="KW-1185">Reference proteome</keyword>
<dbReference type="InterPro" id="IPR002898">
    <property type="entry name" value="MotA_ExbB_proton_chnl"/>
</dbReference>
<dbReference type="KEGG" id="agv:OJF2_21820"/>
<dbReference type="Proteomes" id="UP000324233">
    <property type="component" value="Chromosome"/>
</dbReference>
<reference evidence="9 10" key="1">
    <citation type="submission" date="2019-08" db="EMBL/GenBank/DDBJ databases">
        <title>Deep-cultivation of Planctomycetes and their phenomic and genomic characterization uncovers novel biology.</title>
        <authorList>
            <person name="Wiegand S."/>
            <person name="Jogler M."/>
            <person name="Boedeker C."/>
            <person name="Pinto D."/>
            <person name="Vollmers J."/>
            <person name="Rivas-Marin E."/>
            <person name="Kohn T."/>
            <person name="Peeters S.H."/>
            <person name="Heuer A."/>
            <person name="Rast P."/>
            <person name="Oberbeckmann S."/>
            <person name="Bunk B."/>
            <person name="Jeske O."/>
            <person name="Meyerdierks A."/>
            <person name="Storesund J.E."/>
            <person name="Kallscheuer N."/>
            <person name="Luecker S."/>
            <person name="Lage O.M."/>
            <person name="Pohl T."/>
            <person name="Merkel B.J."/>
            <person name="Hornburger P."/>
            <person name="Mueller R.-W."/>
            <person name="Bruemmer F."/>
            <person name="Labrenz M."/>
            <person name="Spormann A.M."/>
            <person name="Op den Camp H."/>
            <person name="Overmann J."/>
            <person name="Amann R."/>
            <person name="Jetten M.S.M."/>
            <person name="Mascher T."/>
            <person name="Medema M.H."/>
            <person name="Devos D.P."/>
            <person name="Kaster A.-K."/>
            <person name="Ovreas L."/>
            <person name="Rohde M."/>
            <person name="Galperin M.Y."/>
            <person name="Jogler C."/>
        </authorList>
    </citation>
    <scope>NUCLEOTIDE SEQUENCE [LARGE SCALE GENOMIC DNA]</scope>
    <source>
        <strain evidence="9 10">OJF2</strain>
    </source>
</reference>
<dbReference type="RefSeq" id="WP_148593692.1">
    <property type="nucleotide sequence ID" value="NZ_CP042997.1"/>
</dbReference>
<evidence type="ECO:0000313" key="10">
    <source>
        <dbReference type="Proteomes" id="UP000324233"/>
    </source>
</evidence>
<evidence type="ECO:0000256" key="7">
    <source>
        <dbReference type="SAM" id="Phobius"/>
    </source>
</evidence>
<dbReference type="GO" id="GO:0005886">
    <property type="term" value="C:plasma membrane"/>
    <property type="evidence" value="ECO:0007669"/>
    <property type="project" value="UniProtKB-SubCell"/>
</dbReference>
<evidence type="ECO:0000256" key="1">
    <source>
        <dbReference type="ARBA" id="ARBA00004651"/>
    </source>
</evidence>
<evidence type="ECO:0000256" key="2">
    <source>
        <dbReference type="ARBA" id="ARBA00022475"/>
    </source>
</evidence>
<proteinExistence type="inferred from homology"/>
<name>A0A5B9VZ41_9BACT</name>
<comment type="subcellular location">
    <subcellularLocation>
        <location evidence="1">Cell membrane</location>
        <topology evidence="1">Multi-pass membrane protein</topology>
    </subcellularLocation>
    <subcellularLocation>
        <location evidence="6">Membrane</location>
        <topology evidence="6">Multi-pass membrane protein</topology>
    </subcellularLocation>
</comment>
<keyword evidence="4 7" id="KW-1133">Transmembrane helix</keyword>
<feature type="domain" description="MotA/TolQ/ExbB proton channel" evidence="8">
    <location>
        <begin position="143"/>
        <end position="246"/>
    </location>
</feature>
<feature type="transmembrane region" description="Helical" evidence="7">
    <location>
        <begin position="45"/>
        <end position="63"/>
    </location>
</feature>
<dbReference type="AlphaFoldDB" id="A0A5B9VZ41"/>
<keyword evidence="6" id="KW-0653">Protein transport</keyword>
<evidence type="ECO:0000256" key="5">
    <source>
        <dbReference type="ARBA" id="ARBA00023136"/>
    </source>
</evidence>
<protein>
    <recommendedName>
        <fullName evidence="8">MotA/TolQ/ExbB proton channel domain-containing protein</fullName>
    </recommendedName>
</protein>
<dbReference type="GO" id="GO:0015031">
    <property type="term" value="P:protein transport"/>
    <property type="evidence" value="ECO:0007669"/>
    <property type="project" value="UniProtKB-KW"/>
</dbReference>
<keyword evidence="5 7" id="KW-0472">Membrane</keyword>
<dbReference type="OrthoDB" id="230181at2"/>
<organism evidence="9 10">
    <name type="scientific">Aquisphaera giovannonii</name>
    <dbReference type="NCBI Taxonomy" id="406548"/>
    <lineage>
        <taxon>Bacteria</taxon>
        <taxon>Pseudomonadati</taxon>
        <taxon>Planctomycetota</taxon>
        <taxon>Planctomycetia</taxon>
        <taxon>Isosphaerales</taxon>
        <taxon>Isosphaeraceae</taxon>
        <taxon>Aquisphaera</taxon>
    </lineage>
</organism>
<comment type="similarity">
    <text evidence="6">Belongs to the exbB/tolQ family.</text>
</comment>
<keyword evidence="6" id="KW-0813">Transport</keyword>
<keyword evidence="2" id="KW-1003">Cell membrane</keyword>
<evidence type="ECO:0000256" key="6">
    <source>
        <dbReference type="RuleBase" id="RU004057"/>
    </source>
</evidence>
<gene>
    <name evidence="9" type="ORF">OJF2_21820</name>
</gene>
<feature type="transmembrane region" description="Helical" evidence="7">
    <location>
        <begin position="206"/>
        <end position="233"/>
    </location>
</feature>
<dbReference type="EMBL" id="CP042997">
    <property type="protein sequence ID" value="QEH33676.1"/>
    <property type="molecule type" value="Genomic_DNA"/>
</dbReference>
<feature type="transmembrane region" description="Helical" evidence="7">
    <location>
        <begin position="12"/>
        <end position="33"/>
    </location>
</feature>
<evidence type="ECO:0000256" key="3">
    <source>
        <dbReference type="ARBA" id="ARBA00022692"/>
    </source>
</evidence>